<dbReference type="GeneID" id="78818785"/>
<evidence type="ECO:0000313" key="2">
    <source>
        <dbReference type="Proteomes" id="UP001596432"/>
    </source>
</evidence>
<evidence type="ECO:0000313" key="1">
    <source>
        <dbReference type="EMBL" id="MFC7138545.1"/>
    </source>
</evidence>
<dbReference type="Proteomes" id="UP001596432">
    <property type="component" value="Unassembled WGS sequence"/>
</dbReference>
<dbReference type="RefSeq" id="WP_274324163.1">
    <property type="nucleotide sequence ID" value="NZ_CP118158.1"/>
</dbReference>
<proteinExistence type="predicted"/>
<comment type="caution">
    <text evidence="1">The sequence shown here is derived from an EMBL/GenBank/DDBJ whole genome shotgun (WGS) entry which is preliminary data.</text>
</comment>
<dbReference type="SUPFAM" id="SSF52402">
    <property type="entry name" value="Adenine nucleotide alpha hydrolases-like"/>
    <property type="match status" value="1"/>
</dbReference>
<accession>A0ABD5XY59</accession>
<gene>
    <name evidence="1" type="ORF">ACFQMA_01690</name>
</gene>
<reference evidence="1 2" key="1">
    <citation type="journal article" date="2019" name="Int. J. Syst. Evol. Microbiol.">
        <title>The Global Catalogue of Microorganisms (GCM) 10K type strain sequencing project: providing services to taxonomists for standard genome sequencing and annotation.</title>
        <authorList>
            <consortium name="The Broad Institute Genomics Platform"/>
            <consortium name="The Broad Institute Genome Sequencing Center for Infectious Disease"/>
            <person name="Wu L."/>
            <person name="Ma J."/>
        </authorList>
    </citation>
    <scope>NUCLEOTIDE SEQUENCE [LARGE SCALE GENOMIC DNA]</scope>
    <source>
        <strain evidence="1 2">XZYJT29</strain>
    </source>
</reference>
<organism evidence="1 2">
    <name type="scientific">Halosimplex aquaticum</name>
    <dbReference type="NCBI Taxonomy" id="3026162"/>
    <lineage>
        <taxon>Archaea</taxon>
        <taxon>Methanobacteriati</taxon>
        <taxon>Methanobacteriota</taxon>
        <taxon>Stenosarchaea group</taxon>
        <taxon>Halobacteria</taxon>
        <taxon>Halobacteriales</taxon>
        <taxon>Haloarculaceae</taxon>
        <taxon>Halosimplex</taxon>
    </lineage>
</organism>
<sequence>MTHEIAPPATETSVIECDVRPPDGLRRFFTGERFRVEYDVDVSDVPPAISVIPVLAQVCPVAWANGTDVSVPVVDARFLRALEEVRDALVEMYPSFMEGGEIRAEEVVDTRRDRDPASFEGEGLLFSGGVDSVASYVRTRDADPTLVSVQGWVIGDDQDERWENVRGQIARFADEHGVEDRYVRSNMLSFLDTRMLQAHYQRYVDGAWYSSVGHGLGLLGLTAPLAYKPGLGTVHMAATHTEEFGEPWGSHPEIDNRVRWGHTECHHDGYELSRQEKIDLIADYVRSEGVDLTLRTCTESEAGANCNECEKCYRTMCGLLLAGLDPNDFGYETSPETFDEIRNGFERGAFTMGADERFMWRDVQDHIDLDRAFPVQGATAFFRWLSTADIDSLAADSNPPAHHDVLQALARNVPYPVYAALAPVYESGKSKASGN</sequence>
<dbReference type="EMBL" id="JBHTAS010000001">
    <property type="protein sequence ID" value="MFC7138545.1"/>
    <property type="molecule type" value="Genomic_DNA"/>
</dbReference>
<keyword evidence="2" id="KW-1185">Reference proteome</keyword>
<name>A0ABD5XY59_9EURY</name>
<protein>
    <recommendedName>
        <fullName evidence="3">7-cyano-7-deazaguanine synthase (Queuosine biosynthesis)</fullName>
    </recommendedName>
</protein>
<evidence type="ECO:0008006" key="3">
    <source>
        <dbReference type="Google" id="ProtNLM"/>
    </source>
</evidence>
<dbReference type="AlphaFoldDB" id="A0ABD5XY59"/>